<feature type="transmembrane region" description="Helical" evidence="12">
    <location>
        <begin position="304"/>
        <end position="321"/>
    </location>
</feature>
<dbReference type="Gene3D" id="2.70.150.10">
    <property type="entry name" value="Calcium-transporting ATPase, cytoplasmic transduction domain A"/>
    <property type="match status" value="1"/>
</dbReference>
<evidence type="ECO:0000256" key="9">
    <source>
        <dbReference type="ARBA" id="ARBA00023136"/>
    </source>
</evidence>
<dbReference type="InterPro" id="IPR008250">
    <property type="entry name" value="ATPase_P-typ_transduc_dom_A_sf"/>
</dbReference>
<dbReference type="PANTHER" id="PTHR43294:SF21">
    <property type="entry name" value="CATION TRANSPORTING ATPASE"/>
    <property type="match status" value="1"/>
</dbReference>
<dbReference type="Pfam" id="PF00690">
    <property type="entry name" value="Cation_ATPase_N"/>
    <property type="match status" value="1"/>
</dbReference>
<dbReference type="SUPFAM" id="SSF81665">
    <property type="entry name" value="Calcium ATPase, transmembrane domain M"/>
    <property type="match status" value="1"/>
</dbReference>
<sequence>MATDRSDGVPAVSRTDAGAPVLDPQEPLERLLRDLRGRREGLSARESERRLLVHGRNELVRRGTMHWSRELGKQFVHPLALLLWVAAGLAFVTGTVPLSIAIVAVIVLNALFAFFQERHAERAVEALSAYLPAQARVLREGEEVLVDAALLVPGDVMIVREGDRVSADGRLLDGSLEMDVSTLTGESLPVFRTADVASARGGPLLQAPDIVFSGSSCTGGEAAAVVFATGMQTEMGRIAALTQRAGHDLSPLEKQVGRVARLIAVVAVTTGVAFIPVGMILGGLSLGDTLNFAIGLLVANVPEGLLPTITLALAVGVRVLARRGTLVKRISAVETLGSTSVICTDKTGTLTMNRMRVLNYWMPSGSGKHRADEPPPPRDAWLRRFTAACVACNNARLGRTPEAAETGDPTELALLHLAAGMGTTAESLHAERLAQFHFDPGLRRMSTLDRIGFATAVHAKGAPEDLLPLCTRIAAGDGDRDLTEGDKASILTAVDRWAAQGLRVLALADRPMSGPLSGLSRGAVERELTFLGLAAMFDPPRPQVREAVARCHSAGVRLIIITGDNGLTAAGIARRVGIGGDGLQTVNGAELDRMSEAALDELLETGGELIFARSSPEAKLRITDALQGLGHVVAMTGDGVNDAPALRRADIGVAMGKSGTDVAREAATMVLTDDNFASIVAAVEAGRRVYDNVRKFIIYIFAHATPEVVPFLIYAASGGQVPLPLTVMQILAIDLFTETLPALALGREAAEPGLMQRRPRPRTENVINGLMLARAWGVLGGMSALLVSAAFLLTLWAGGWVPGRDVSTGQMHVLWQQATTMTFLGIVACQVGTAMAARTQTVSLRRIGVATNRLLLGGIAFELVFSAAVVGIAPLQRVFGTAVPEPWQLLLLLPFPFLVWGADEVFKSFRRRRARVSTPASPGTWSPLT</sequence>
<feature type="region of interest" description="Disordered" evidence="11">
    <location>
        <begin position="1"/>
        <end position="23"/>
    </location>
</feature>
<dbReference type="Gene3D" id="3.40.50.1000">
    <property type="entry name" value="HAD superfamily/HAD-like"/>
    <property type="match status" value="1"/>
</dbReference>
<evidence type="ECO:0000256" key="12">
    <source>
        <dbReference type="SAM" id="Phobius"/>
    </source>
</evidence>
<feature type="transmembrane region" description="Helical" evidence="12">
    <location>
        <begin position="696"/>
        <end position="717"/>
    </location>
</feature>
<keyword evidence="8 12" id="KW-1133">Transmembrane helix</keyword>
<dbReference type="GO" id="GO:0005524">
    <property type="term" value="F:ATP binding"/>
    <property type="evidence" value="ECO:0007669"/>
    <property type="project" value="UniProtKB-KW"/>
</dbReference>
<evidence type="ECO:0000256" key="5">
    <source>
        <dbReference type="ARBA" id="ARBA00022741"/>
    </source>
</evidence>
<dbReference type="FunFam" id="3.40.50.1000:FF:000083">
    <property type="entry name" value="Sodium/potassium-transporting ATPase subunit alpha"/>
    <property type="match status" value="1"/>
</dbReference>
<dbReference type="Pfam" id="PF00689">
    <property type="entry name" value="Cation_ATPase_C"/>
    <property type="match status" value="1"/>
</dbReference>
<dbReference type="NCBIfam" id="TIGR01494">
    <property type="entry name" value="ATPase_P-type"/>
    <property type="match status" value="2"/>
</dbReference>
<evidence type="ECO:0000313" key="14">
    <source>
        <dbReference type="EMBL" id="NVM94217.1"/>
    </source>
</evidence>
<comment type="catalytic activity">
    <reaction evidence="10">
        <text>ATP + H2O = ADP + phosphate + H(+)</text>
        <dbReference type="Rhea" id="RHEA:13065"/>
        <dbReference type="ChEBI" id="CHEBI:15377"/>
        <dbReference type="ChEBI" id="CHEBI:15378"/>
        <dbReference type="ChEBI" id="CHEBI:30616"/>
        <dbReference type="ChEBI" id="CHEBI:43474"/>
        <dbReference type="ChEBI" id="CHEBI:456216"/>
    </reaction>
</comment>
<dbReference type="GO" id="GO:0005886">
    <property type="term" value="C:plasma membrane"/>
    <property type="evidence" value="ECO:0007669"/>
    <property type="project" value="UniProtKB-SubCell"/>
</dbReference>
<dbReference type="GO" id="GO:0016887">
    <property type="term" value="F:ATP hydrolysis activity"/>
    <property type="evidence" value="ECO:0007669"/>
    <property type="project" value="InterPro"/>
</dbReference>
<evidence type="ECO:0000256" key="3">
    <source>
        <dbReference type="ARBA" id="ARBA00022475"/>
    </source>
</evidence>
<keyword evidence="3" id="KW-1003">Cell membrane</keyword>
<dbReference type="InterPro" id="IPR018303">
    <property type="entry name" value="ATPase_P-typ_P_site"/>
</dbReference>
<evidence type="ECO:0000313" key="15">
    <source>
        <dbReference type="Proteomes" id="UP000543556"/>
    </source>
</evidence>
<dbReference type="SUPFAM" id="SSF56784">
    <property type="entry name" value="HAD-like"/>
    <property type="match status" value="1"/>
</dbReference>
<dbReference type="InterPro" id="IPR036412">
    <property type="entry name" value="HAD-like_sf"/>
</dbReference>
<reference evidence="14 15" key="1">
    <citation type="submission" date="2020-02" db="EMBL/GenBank/DDBJ databases">
        <title>Genome sequence of strain AETb3-4.</title>
        <authorList>
            <person name="Gao J."/>
            <person name="Zhang X."/>
        </authorList>
    </citation>
    <scope>NUCLEOTIDE SEQUENCE [LARGE SCALE GENOMIC DNA]</scope>
    <source>
        <strain evidence="14 15">AETb3-4</strain>
    </source>
</reference>
<dbReference type="InterPro" id="IPR006068">
    <property type="entry name" value="ATPase_P-typ_cation-transptr_C"/>
</dbReference>
<keyword evidence="5" id="KW-0547">Nucleotide-binding</keyword>
<gene>
    <name evidence="14" type="ORF">G6034_04695</name>
</gene>
<name>A0A7Y7IEW3_9MICC</name>
<dbReference type="InterPro" id="IPR023299">
    <property type="entry name" value="ATPase_P-typ_cyto_dom_N"/>
</dbReference>
<keyword evidence="4 12" id="KW-0812">Transmembrane</keyword>
<dbReference type="InterPro" id="IPR004014">
    <property type="entry name" value="ATPase_P-typ_cation-transptr_N"/>
</dbReference>
<feature type="transmembrane region" description="Helical" evidence="12">
    <location>
        <begin position="813"/>
        <end position="833"/>
    </location>
</feature>
<dbReference type="EMBL" id="JAAMFM010000004">
    <property type="protein sequence ID" value="NVM94217.1"/>
    <property type="molecule type" value="Genomic_DNA"/>
</dbReference>
<keyword evidence="15" id="KW-1185">Reference proteome</keyword>
<feature type="transmembrane region" description="Helical" evidence="12">
    <location>
        <begin position="854"/>
        <end position="875"/>
    </location>
</feature>
<dbReference type="InterPro" id="IPR050510">
    <property type="entry name" value="Cation_transp_ATPase_P-type"/>
</dbReference>
<evidence type="ECO:0000259" key="13">
    <source>
        <dbReference type="SMART" id="SM00831"/>
    </source>
</evidence>
<evidence type="ECO:0000256" key="7">
    <source>
        <dbReference type="ARBA" id="ARBA00022967"/>
    </source>
</evidence>
<comment type="subcellular location">
    <subcellularLocation>
        <location evidence="1">Cell membrane</location>
        <topology evidence="1">Multi-pass membrane protein</topology>
    </subcellularLocation>
</comment>
<dbReference type="PRINTS" id="PR00120">
    <property type="entry name" value="HATPASE"/>
</dbReference>
<dbReference type="InterPro" id="IPR059000">
    <property type="entry name" value="ATPase_P-type_domA"/>
</dbReference>
<dbReference type="Gene3D" id="1.20.1110.10">
    <property type="entry name" value="Calcium-transporting ATPase, transmembrane domain"/>
    <property type="match status" value="1"/>
</dbReference>
<keyword evidence="7" id="KW-1278">Translocase</keyword>
<feature type="transmembrane region" description="Helical" evidence="12">
    <location>
        <begin position="887"/>
        <end position="906"/>
    </location>
</feature>
<dbReference type="SFLD" id="SFLDG00002">
    <property type="entry name" value="C1.7:_P-type_atpase_like"/>
    <property type="match status" value="1"/>
</dbReference>
<dbReference type="InterPro" id="IPR001757">
    <property type="entry name" value="P_typ_ATPase"/>
</dbReference>
<evidence type="ECO:0000256" key="4">
    <source>
        <dbReference type="ARBA" id="ARBA00022692"/>
    </source>
</evidence>
<dbReference type="Proteomes" id="UP000543556">
    <property type="component" value="Unassembled WGS sequence"/>
</dbReference>
<dbReference type="RefSeq" id="WP_176633942.1">
    <property type="nucleotide sequence ID" value="NZ_JAAMFM010000004.1"/>
</dbReference>
<keyword evidence="6" id="KW-0067">ATP-binding</keyword>
<feature type="domain" description="Cation-transporting P-type ATPase N-terminal" evidence="13">
    <location>
        <begin position="22"/>
        <end position="95"/>
    </location>
</feature>
<dbReference type="SMART" id="SM00831">
    <property type="entry name" value="Cation_ATPase_N"/>
    <property type="match status" value="1"/>
</dbReference>
<feature type="transmembrane region" description="Helical" evidence="12">
    <location>
        <begin position="262"/>
        <end position="284"/>
    </location>
</feature>
<evidence type="ECO:0000256" key="11">
    <source>
        <dbReference type="SAM" id="MobiDB-lite"/>
    </source>
</evidence>
<dbReference type="SFLD" id="SFLDS00003">
    <property type="entry name" value="Haloacid_Dehalogenase"/>
    <property type="match status" value="1"/>
</dbReference>
<dbReference type="Pfam" id="PF13246">
    <property type="entry name" value="Cation_ATPase"/>
    <property type="match status" value="1"/>
</dbReference>
<keyword evidence="9 12" id="KW-0472">Membrane</keyword>
<dbReference type="InterPro" id="IPR044492">
    <property type="entry name" value="P_typ_ATPase_HD_dom"/>
</dbReference>
<dbReference type="SUPFAM" id="SSF81653">
    <property type="entry name" value="Calcium ATPase, transduction domain A"/>
    <property type="match status" value="1"/>
</dbReference>
<feature type="transmembrane region" description="Helical" evidence="12">
    <location>
        <begin position="723"/>
        <end position="745"/>
    </location>
</feature>
<dbReference type="SUPFAM" id="SSF81660">
    <property type="entry name" value="Metal cation-transporting ATPase, ATP-binding domain N"/>
    <property type="match status" value="1"/>
</dbReference>
<dbReference type="PRINTS" id="PR00119">
    <property type="entry name" value="CATATPASE"/>
</dbReference>
<dbReference type="AlphaFoldDB" id="A0A7Y7IEW3"/>
<evidence type="ECO:0000256" key="6">
    <source>
        <dbReference type="ARBA" id="ARBA00022840"/>
    </source>
</evidence>
<accession>A0A7Y7IEW3</accession>
<evidence type="ECO:0000256" key="10">
    <source>
        <dbReference type="ARBA" id="ARBA00049360"/>
    </source>
</evidence>
<dbReference type="Pfam" id="PF00122">
    <property type="entry name" value="E1-E2_ATPase"/>
    <property type="match status" value="1"/>
</dbReference>
<dbReference type="PANTHER" id="PTHR43294">
    <property type="entry name" value="SODIUM/POTASSIUM-TRANSPORTING ATPASE SUBUNIT ALPHA"/>
    <property type="match status" value="1"/>
</dbReference>
<dbReference type="PROSITE" id="PS00154">
    <property type="entry name" value="ATPASE_E1_E2"/>
    <property type="match status" value="1"/>
</dbReference>
<dbReference type="Gene3D" id="3.40.1110.10">
    <property type="entry name" value="Calcium-transporting ATPase, cytoplasmic domain N"/>
    <property type="match status" value="1"/>
</dbReference>
<comment type="caution">
    <text evidence="14">The sequence shown here is derived from an EMBL/GenBank/DDBJ whole genome shotgun (WGS) entry which is preliminary data.</text>
</comment>
<organism evidence="14 15">
    <name type="scientific">Arthrobacter wenxiniae</name>
    <dbReference type="NCBI Taxonomy" id="2713570"/>
    <lineage>
        <taxon>Bacteria</taxon>
        <taxon>Bacillati</taxon>
        <taxon>Actinomycetota</taxon>
        <taxon>Actinomycetes</taxon>
        <taxon>Micrococcales</taxon>
        <taxon>Micrococcaceae</taxon>
        <taxon>Arthrobacter</taxon>
    </lineage>
</organism>
<comment type="similarity">
    <text evidence="2">Belongs to the cation transport ATPase (P-type) (TC 3.A.3) family. Type IIA subfamily.</text>
</comment>
<dbReference type="InterPro" id="IPR023214">
    <property type="entry name" value="HAD_sf"/>
</dbReference>
<evidence type="ECO:0000256" key="1">
    <source>
        <dbReference type="ARBA" id="ARBA00004651"/>
    </source>
</evidence>
<feature type="transmembrane region" description="Helical" evidence="12">
    <location>
        <begin position="98"/>
        <end position="115"/>
    </location>
</feature>
<feature type="transmembrane region" description="Helical" evidence="12">
    <location>
        <begin position="766"/>
        <end position="793"/>
    </location>
</feature>
<evidence type="ECO:0000256" key="2">
    <source>
        <dbReference type="ARBA" id="ARBA00005675"/>
    </source>
</evidence>
<feature type="transmembrane region" description="Helical" evidence="12">
    <location>
        <begin position="75"/>
        <end position="92"/>
    </location>
</feature>
<proteinExistence type="inferred from homology"/>
<evidence type="ECO:0000256" key="8">
    <source>
        <dbReference type="ARBA" id="ARBA00022989"/>
    </source>
</evidence>
<dbReference type="SFLD" id="SFLDF00027">
    <property type="entry name" value="p-type_atpase"/>
    <property type="match status" value="1"/>
</dbReference>
<dbReference type="InterPro" id="IPR023298">
    <property type="entry name" value="ATPase_P-typ_TM_dom_sf"/>
</dbReference>
<protein>
    <submittedName>
        <fullName evidence="14">Cation-transporting P-type ATPase</fullName>
    </submittedName>
</protein>